<feature type="domain" description="AB hydrolase-1" evidence="14">
    <location>
        <begin position="914"/>
        <end position="1045"/>
    </location>
</feature>
<comment type="similarity">
    <text evidence="3 12">Belongs to the NMT family.</text>
</comment>
<evidence type="ECO:0000256" key="9">
    <source>
        <dbReference type="ARBA" id="ARBA00023315"/>
    </source>
</evidence>
<dbReference type="Gene3D" id="3.40.630.30">
    <property type="match status" value="2"/>
</dbReference>
<evidence type="ECO:0000313" key="17">
    <source>
        <dbReference type="EMBL" id="KAG5663275.1"/>
    </source>
</evidence>
<organism evidence="17 18">
    <name type="scientific">Fusarium avenaceum</name>
    <dbReference type="NCBI Taxonomy" id="40199"/>
    <lineage>
        <taxon>Eukaryota</taxon>
        <taxon>Fungi</taxon>
        <taxon>Dikarya</taxon>
        <taxon>Ascomycota</taxon>
        <taxon>Pezizomycotina</taxon>
        <taxon>Sordariomycetes</taxon>
        <taxon>Hypocreomycetidae</taxon>
        <taxon>Hypocreales</taxon>
        <taxon>Nectriaceae</taxon>
        <taxon>Fusarium</taxon>
        <taxon>Fusarium tricinctum species complex</taxon>
    </lineage>
</organism>
<evidence type="ECO:0000256" key="11">
    <source>
        <dbReference type="RuleBase" id="RU000586"/>
    </source>
</evidence>
<dbReference type="Pfam" id="PF02799">
    <property type="entry name" value="NMT_C"/>
    <property type="match status" value="1"/>
</dbReference>
<keyword evidence="7" id="KW-0963">Cytoplasm</keyword>
<dbReference type="Pfam" id="PF01233">
    <property type="entry name" value="NMT"/>
    <property type="match status" value="1"/>
</dbReference>
<evidence type="ECO:0000256" key="13">
    <source>
        <dbReference type="SAM" id="MobiDB-lite"/>
    </source>
</evidence>
<name>A0A9P7H8A7_9HYPO</name>
<evidence type="ECO:0000313" key="18">
    <source>
        <dbReference type="Proteomes" id="UP000782241"/>
    </source>
</evidence>
<feature type="region of interest" description="Disordered" evidence="13">
    <location>
        <begin position="302"/>
        <end position="364"/>
    </location>
</feature>
<dbReference type="EC" id="2.3.1.97" evidence="5 11"/>
<dbReference type="Gene3D" id="3.40.50.1820">
    <property type="entry name" value="alpha/beta hydrolase"/>
    <property type="match status" value="2"/>
</dbReference>
<evidence type="ECO:0000259" key="16">
    <source>
        <dbReference type="Pfam" id="PF02799"/>
    </source>
</evidence>
<evidence type="ECO:0000256" key="10">
    <source>
        <dbReference type="ARBA" id="ARBA00048276"/>
    </source>
</evidence>
<dbReference type="EMBL" id="JAGPUO010000004">
    <property type="protein sequence ID" value="KAG5663275.1"/>
    <property type="molecule type" value="Genomic_DNA"/>
</dbReference>
<dbReference type="Proteomes" id="UP000782241">
    <property type="component" value="Unassembled WGS sequence"/>
</dbReference>
<feature type="domain" description="AB hydrolase-1" evidence="14">
    <location>
        <begin position="36"/>
        <end position="143"/>
    </location>
</feature>
<dbReference type="AlphaFoldDB" id="A0A9P7H8A7"/>
<dbReference type="FunFam" id="3.40.630.30:FF:000056">
    <property type="entry name" value="Glycylpeptide N-tetradecanoyltransferase"/>
    <property type="match status" value="1"/>
</dbReference>
<protein>
    <recommendedName>
        <fullName evidence="6 11">Glycylpeptide N-tetradecanoyltransferase</fullName>
        <ecNumber evidence="5 11">2.3.1.97</ecNumber>
    </recommendedName>
</protein>
<comment type="catalytic activity">
    <reaction evidence="10 11">
        <text>N-terminal glycyl-[protein] + tetradecanoyl-CoA = N-tetradecanoylglycyl-[protein] + CoA + H(+)</text>
        <dbReference type="Rhea" id="RHEA:15521"/>
        <dbReference type="Rhea" id="RHEA-COMP:12666"/>
        <dbReference type="Rhea" id="RHEA-COMP:12667"/>
        <dbReference type="ChEBI" id="CHEBI:15378"/>
        <dbReference type="ChEBI" id="CHEBI:57287"/>
        <dbReference type="ChEBI" id="CHEBI:57385"/>
        <dbReference type="ChEBI" id="CHEBI:64723"/>
        <dbReference type="ChEBI" id="CHEBI:133050"/>
        <dbReference type="EC" id="2.3.1.97"/>
    </reaction>
</comment>
<sequence>MYSNEATIEAQEPGFSHDFTKTESFRLLKEDPESRLVLYFHGNAGHVAQAIRPLSYHSLTDTSSYHVVAIDYRGFGHSTGTPTETGVIQDAATLVDWATDVAGIPASRIVLLGQSLGTAVVSAVAEKYALQGVEFAGVTIVAGFSDLANLLLGYRIGGVVPVLAPFRMWPSLVRFIHRFVVDRWHSDMRLANVVRHTKTRLRINLIHAKNDKDIPWTEDNKLFRAAAQETVGIMDDDEFAAWKEERTVRKGKDAFVTTWKAEPNMIIRQELFPYGVLSRTMSEESKPVEPVVDETNAELKGKAIAQDDPEAEDHAESGSEEEHEDQHAAEGSSDKKKKKKKKSKRAKVKEALTGSKSAPTDADFHKALDGLTPQQVKEFLALNPALAQEVSKASNSENPSANQAADMLKKMSLQDIMTGLAAGGKNAKDMGSYKFWQTQPVPKFGEEPTLKEGPLRIQKVEEVDKEPAGLIPGFEWVTMDLTNEEEIKEVYELLNKHYVEDDEAMFRFNYSPSILRWAMMPPGWKKEYHVGVRATQSRLLVAFISAIPVHLRVRENVVTCSEVNFLAIHKKLRGKRLTPVLIKEITRRSNLDGIWQGLYTAGVVLPKPVSTCRYFHRAINWQKLYECGFSPLPPNSKPQYQVRKYALPDDTTIKGLRPLEEKDLDAVMDLYKRYNSRFDMTPEFSREEAQHWFLPKVGTNEPQAVWTYVVEDENNKITDFFSFFCIESTAIGNSKHNVIKVAYMFYYGTEVALQDNFDKAALKKRLNDLVHDALIISKRYKFDVFNALTLMDNALFLEQQKFGAGDGQLHYYLFNYRVNPIAGGVDRKNQLDENNLSGIGLCVVMCGFKSHLHAIRRRRQYRYPSAEETLNHPAYPSTIWALEPHSHGRLSVAHGRGGPVDISWEVHGQGPVRLVLIMGLAGLKVAWQRQTKYFGHDRGDKYSVLIIDNRGMGGSDKPIGVYSTSGMALDIIEVIDHVGWKTEREINLVGISMGGMIAQEVAIRIPTRLQSLSLVCTSGRVQNTKGYWDTITERFSMFVPKSMERSIVDTALRLFTPEWLAAPDDEILPEPGVTTRCNPPSPEAGATYRLFDSNFQRFQAQELYKKRNPELFSQTMLMCQLAAAGLHNKTDQQLLEIAEAVGSERIMVMHGRRDEMITFPNGERLAKVLKPAAVRFMDDMGHAPIMERTQWFNSVLEEHLNMLTKPKEE</sequence>
<dbReference type="Pfam" id="PF00561">
    <property type="entry name" value="Abhydrolase_1"/>
    <property type="match status" value="2"/>
</dbReference>
<gene>
    <name evidence="17" type="ORF">KAF25_001211</name>
</gene>
<evidence type="ECO:0000256" key="1">
    <source>
        <dbReference type="ARBA" id="ARBA00003900"/>
    </source>
</evidence>
<proteinExistence type="inferred from homology"/>
<dbReference type="InterPro" id="IPR000903">
    <property type="entry name" value="NMT"/>
</dbReference>
<comment type="subunit">
    <text evidence="4">Monomer.</text>
</comment>
<feature type="compositionally biased region" description="Basic and acidic residues" evidence="13">
    <location>
        <begin position="324"/>
        <end position="334"/>
    </location>
</feature>
<evidence type="ECO:0000256" key="7">
    <source>
        <dbReference type="ARBA" id="ARBA00022490"/>
    </source>
</evidence>
<dbReference type="InterPro" id="IPR022677">
    <property type="entry name" value="NMT_C"/>
</dbReference>
<dbReference type="SUPFAM" id="SSF53474">
    <property type="entry name" value="alpha/beta-Hydrolases"/>
    <property type="match status" value="2"/>
</dbReference>
<evidence type="ECO:0000256" key="8">
    <source>
        <dbReference type="ARBA" id="ARBA00022679"/>
    </source>
</evidence>
<dbReference type="InterPro" id="IPR022676">
    <property type="entry name" value="NMT_N"/>
</dbReference>
<dbReference type="InterPro" id="IPR029058">
    <property type="entry name" value="AB_hydrolase_fold"/>
</dbReference>
<accession>A0A9P7H8A7</accession>
<dbReference type="PANTHER" id="PTHR11377:SF5">
    <property type="entry name" value="GLYCYLPEPTIDE N-TETRADECANOYLTRANSFERASE"/>
    <property type="match status" value="1"/>
</dbReference>
<keyword evidence="9 11" id="KW-0012">Acyltransferase</keyword>
<dbReference type="GO" id="GO:0004379">
    <property type="term" value="F:glycylpeptide N-tetradecanoyltransferase activity"/>
    <property type="evidence" value="ECO:0007669"/>
    <property type="project" value="UniProtKB-EC"/>
</dbReference>
<dbReference type="PANTHER" id="PTHR11377">
    <property type="entry name" value="N-MYRISTOYL TRANSFERASE"/>
    <property type="match status" value="1"/>
</dbReference>
<keyword evidence="8 11" id="KW-0808">Transferase</keyword>
<evidence type="ECO:0000256" key="3">
    <source>
        <dbReference type="ARBA" id="ARBA00009469"/>
    </source>
</evidence>
<comment type="caution">
    <text evidence="17">The sequence shown here is derived from an EMBL/GenBank/DDBJ whole genome shotgun (WGS) entry which is preliminary data.</text>
</comment>
<reference evidence="17" key="1">
    <citation type="submission" date="2021-04" db="EMBL/GenBank/DDBJ databases">
        <title>Draft genome of Fusarium avenaceum strain F156N33, isolated from an atmospheric sample in Virginia.</title>
        <authorList>
            <person name="Yang S."/>
            <person name="Vinatzer B.A."/>
            <person name="Coleman J."/>
        </authorList>
    </citation>
    <scope>NUCLEOTIDE SEQUENCE</scope>
    <source>
        <strain evidence="17">F156N33</strain>
    </source>
</reference>
<evidence type="ECO:0000256" key="4">
    <source>
        <dbReference type="ARBA" id="ARBA00011245"/>
    </source>
</evidence>
<evidence type="ECO:0000256" key="12">
    <source>
        <dbReference type="RuleBase" id="RU004178"/>
    </source>
</evidence>
<dbReference type="InterPro" id="IPR022678">
    <property type="entry name" value="NMT_CS"/>
</dbReference>
<dbReference type="FunFam" id="3.40.630.30:FF:000042">
    <property type="entry name" value="Glycylpeptide N-tetradecanoyltransferase"/>
    <property type="match status" value="1"/>
</dbReference>
<evidence type="ECO:0000256" key="6">
    <source>
        <dbReference type="ARBA" id="ARBA00022240"/>
    </source>
</evidence>
<dbReference type="PRINTS" id="PR00111">
    <property type="entry name" value="ABHYDROLASE"/>
</dbReference>
<evidence type="ECO:0000256" key="2">
    <source>
        <dbReference type="ARBA" id="ARBA00004496"/>
    </source>
</evidence>
<feature type="compositionally biased region" description="Basic residues" evidence="13">
    <location>
        <begin position="335"/>
        <end position="347"/>
    </location>
</feature>
<dbReference type="PROSITE" id="PS00976">
    <property type="entry name" value="NMT_2"/>
    <property type="match status" value="1"/>
</dbReference>
<comment type="function">
    <text evidence="1 11">Adds a myristoyl group to the N-terminal glycine residue of certain cellular proteins.</text>
</comment>
<evidence type="ECO:0000256" key="5">
    <source>
        <dbReference type="ARBA" id="ARBA00012923"/>
    </source>
</evidence>
<dbReference type="SUPFAM" id="SSF55729">
    <property type="entry name" value="Acyl-CoA N-acyltransferases (Nat)"/>
    <property type="match status" value="2"/>
</dbReference>
<dbReference type="GO" id="GO:0005737">
    <property type="term" value="C:cytoplasm"/>
    <property type="evidence" value="ECO:0007669"/>
    <property type="project" value="UniProtKB-SubCell"/>
</dbReference>
<feature type="domain" description="Glycylpeptide N-tetradecanoyltransferase N-terminal" evidence="15">
    <location>
        <begin position="458"/>
        <end position="612"/>
    </location>
</feature>
<keyword evidence="18" id="KW-1185">Reference proteome</keyword>
<dbReference type="InterPro" id="IPR000073">
    <property type="entry name" value="AB_hydrolase_1"/>
</dbReference>
<dbReference type="InterPro" id="IPR016181">
    <property type="entry name" value="Acyl_CoA_acyltransferase"/>
</dbReference>
<evidence type="ECO:0000259" key="15">
    <source>
        <dbReference type="Pfam" id="PF01233"/>
    </source>
</evidence>
<comment type="subcellular location">
    <subcellularLocation>
        <location evidence="2">Cytoplasm</location>
    </subcellularLocation>
</comment>
<evidence type="ECO:0000259" key="14">
    <source>
        <dbReference type="Pfam" id="PF00561"/>
    </source>
</evidence>
<feature type="domain" description="Glycylpeptide N-tetradecanoyltransferase C-terminal" evidence="16">
    <location>
        <begin position="626"/>
        <end position="840"/>
    </location>
</feature>